<reference evidence="1 2" key="1">
    <citation type="submission" date="2013-01" db="EMBL/GenBank/DDBJ databases">
        <authorList>
            <person name="Harkins D.M."/>
            <person name="Durkin A.S."/>
            <person name="Brinkac L.M."/>
            <person name="Haft D.H."/>
            <person name="Selengut J.D."/>
            <person name="Sanka R."/>
            <person name="DePew J."/>
            <person name="Purushe J."/>
            <person name="Galloway R.L."/>
            <person name="Vinetz J.M."/>
            <person name="Sutton G.G."/>
            <person name="Nierman W.C."/>
            <person name="Fouts D.E."/>
        </authorList>
    </citation>
    <scope>NUCLEOTIDE SEQUENCE [LARGE SCALE GENOMIC DNA]</scope>
    <source>
        <strain evidence="1 2">Nikolaevo</strain>
    </source>
</reference>
<dbReference type="Proteomes" id="UP000011980">
    <property type="component" value="Unassembled WGS sequence"/>
</dbReference>
<dbReference type="AlphaFoldDB" id="M6FAT0"/>
<protein>
    <submittedName>
        <fullName evidence="1">Uncharacterized protein</fullName>
    </submittedName>
</protein>
<dbReference type="EMBL" id="ANCE01000025">
    <property type="protein sequence ID" value="EMK25878.1"/>
    <property type="molecule type" value="Genomic_DNA"/>
</dbReference>
<proteinExistence type="predicted"/>
<evidence type="ECO:0000313" key="1">
    <source>
        <dbReference type="EMBL" id="EMK25878.1"/>
    </source>
</evidence>
<comment type="caution">
    <text evidence="1">The sequence shown here is derived from an EMBL/GenBank/DDBJ whole genome shotgun (WGS) entry which is preliminary data.</text>
</comment>
<dbReference type="PATRIC" id="fig|1240687.3.peg.463"/>
<accession>M6FAT0</accession>
<evidence type="ECO:0000313" key="2">
    <source>
        <dbReference type="Proteomes" id="UP000011980"/>
    </source>
</evidence>
<name>M6FAT0_9LEPT</name>
<sequence>MRTSIKSKVVHFIKEPGPVVCMANRIRPGFLTTCSVILSFFKINLLD</sequence>
<gene>
    <name evidence="1" type="ORF">LEP1GSC008_2367</name>
</gene>
<organism evidence="1 2">
    <name type="scientific">Leptospira kirschneri serovar Bulgarica str. Nikolaevo</name>
    <dbReference type="NCBI Taxonomy" id="1240687"/>
    <lineage>
        <taxon>Bacteria</taxon>
        <taxon>Pseudomonadati</taxon>
        <taxon>Spirochaetota</taxon>
        <taxon>Spirochaetia</taxon>
        <taxon>Leptospirales</taxon>
        <taxon>Leptospiraceae</taxon>
        <taxon>Leptospira</taxon>
    </lineage>
</organism>